<proteinExistence type="predicted"/>
<feature type="region of interest" description="Disordered" evidence="1">
    <location>
        <begin position="1213"/>
        <end position="1240"/>
    </location>
</feature>
<protein>
    <submittedName>
        <fullName evidence="2">Uncharacterized protein</fullName>
    </submittedName>
</protein>
<dbReference type="EMBL" id="BQXS01012352">
    <property type="protein sequence ID" value="GKT21894.1"/>
    <property type="molecule type" value="Genomic_DNA"/>
</dbReference>
<dbReference type="Proteomes" id="UP001057375">
    <property type="component" value="Unassembled WGS sequence"/>
</dbReference>
<keyword evidence="3" id="KW-1185">Reference proteome</keyword>
<feature type="compositionally biased region" description="Basic and acidic residues" evidence="1">
    <location>
        <begin position="830"/>
        <end position="851"/>
    </location>
</feature>
<gene>
    <name evidence="2" type="ORF">ADUPG1_012007</name>
</gene>
<feature type="compositionally biased region" description="Low complexity" evidence="1">
    <location>
        <begin position="1222"/>
        <end position="1234"/>
    </location>
</feature>
<accession>A0ABQ5JY09</accession>
<feature type="region of interest" description="Disordered" evidence="1">
    <location>
        <begin position="1417"/>
        <end position="1455"/>
    </location>
</feature>
<feature type="region of interest" description="Disordered" evidence="1">
    <location>
        <begin position="826"/>
        <end position="851"/>
    </location>
</feature>
<sequence>MYHNFSSLIDVSKPINVYSSYQQYIINKFENLARVLQTTKNIGDRDKCLQNFVEYFKICAVKYPSAGCRGVIFLLDGILETFPKTLVKYIISKHDIIITPSLINALADETTPNEQTDIIFKKLMELCNIGGEGFYTWLSVFIEKGAGLLISSHDLRKKVWNFILHAPSSVLYSGLHSSIPIFLEHSPRIPVDGRTRNRMETVYLLGYHAQNCIRVKSDACSSFLKALSILTTSEGDLHSLLSISSIFYQLRDCSGGLCVGGHCDKPLLLPRLLQSHNESIFSTSLFLSLTISHTFASNFYCSPCKVNPPPFDQSSSLRDPSLTQTLPHSIFSTLSPYVFSSSSILPSSMLLNPAEYSSHGSTDEIVHGGLVRELVSRMYHVEQPSKVELNEIKREDGWFKASPTNPLSNSSFSHVLFPASSEEHSHAHSHLLLPSTLSVEMNDDLFIARTIGTTVGVSLHSNLLMNNNISHSFSNCLYKAKVIMRNSGVIEESFVMEKEITTKARSSLHSIVSSHPIFSPSLLFPGSATSPFRSDRNHTCVSLWFCLQLLSQPIPSISTSRATSIEILDVLLMLYNQRGKGSSLLDSSSSSSSYITASGLSELEYGTKHSQSSISSSSPSSSGKQAHDGHELHTLIMPNPKHVILFSFPTYYIPPLVTHSDISLLSFTSLLMSFLSYFSISGKGSTAMMYDVCLALRTIIQIHPHFYLCCWRMWVPLVMRIIGEKSAQLSSIHSDHQAMKMQTFGTESSSSEAPLFSPNIGNDLNNINHTIGIASSPLDSSSKYIAGAVSHLTAALGSVLLLCTEYIEGTTNVCESELGTVGNRMDFSSSEEKEEKYRTAREDIGSRKDREDQQRRVCVRFKGTKMSSQSFSCSSSDPSKADSPTSIPFSLSSLPSPAFLRSCALSLSLFVCDSISNVLATQSLSHSLGLISICALSTLFRFVEDTSDSWALKVQHIASRCVKLANPESFLNVSCVIGDNPQNNTSSPLSFELLSLLLSFAHLAPPSFDMIYTLVNRCCPVPLSMFLFPQLSALLPSFEYNMIMGVCESKWNHCANALRCVRECGCLGKEERRSKHKSTIHVVDNKTDPSVSLSSRDYGRYWICSSASSSVQYWTRNESTISCVLSPNEYVAKFVNLLYSIFSVSQNNIKSFRKGSATPSISNSSLRYLGKNGIFLGRAGDDLFDGFKPSISSDREISLDIFDADREEGYEEDFSPHHHKYSSSIDAASSSQKSTPSYDNESGIADASYQKISLSFFSIMCFALDIVQADNINMKHIPSWGYIETKTDSMSSTTEKDEEEMSTKLSNLSPEWIISMFFTSPIILRFVTDRRMCQYATDKKMISSFSMIKKKVILGIQTMHLYSRIFSACSESFCDILGAVWLSSFAFITCGELSKQEMISLTPPLLTFTSSSSAVKDAGGVYDSSPQKEEEDEVDEETKKEIEQNGTSDSTQASLYTSPETSQIYGTAFARQRIMVAVSHLFHIHSCSSCVLNPLSIYSYPCINWSFAHIGSLCHRCASFERKQSDSHPSLALFNIPMESSNLLYNSSFSSTFYSSLLSCCLCECIHLHPSSKKDVESISRLICKYRMCLTVEGCSNVRNLMARVMLSLFREDWKEREKYSREHALSPFPAGIMPTNMVFPMAESSDNPMDPGIVAIPSSVSPHVPENTRSAVEWLFSTIVEIAGHCVVKMAKKVVKDVGAGVDIRIRKEQSAHTAMDEGDEEREGEEIEEFSMSKQTFANIHFLEFSKLLCYIHILHGASSVISGCKRPVDGIILSFYMIIRVLLQMQFKSNLTIKQTDLLVKKLPIDIADDCTFFSRVNALNYDYRVINCHSMFNWLTYFSSASIQKFNDDRDVFRTLQWTFRTTMWMFFDMIKQSLQRVFDATLKLSPSDNSVAQEINEAAIKEWNNVFDTMFMMQEGKGSLRDVINSFLQHNISSRFMECKILLLATCGFRPQLVSKADKMCVPLWMSVSQSKDGLKQTGMRKLRGRDADLVSQSSISGQSQLSLPWDPTQIIRDQLAFGRKEEGSVESFLKRVRKDPGSQDLMRRGLFDRYSSIVLDGGCVCQGNRGEECTISASAYGSSHKQILKHPLVVASLITPPPLSFFPFCHSSHHSSPGFSFSPSLFSSNFARFLHCPPLPMRVDWVKHVAKLPLTESGAILVWIEEKVRERMNTLRQEVSSQLWDDEIFLLNQRGEDTMLISRCVCICGVYLNCIKKTTVRGPQILLMVWRLVCCCVVCIEFLRLTVEYWCEQQTHMLRRRVKRRMKEDNLLSSSFSTYVFNNQSSQLSSSKSSKSTPHPQSSAFLADNSGSGLTSSVCSLHSNSHLVSFHIDEACGLLSELLRV</sequence>
<feature type="compositionally biased region" description="Polar residues" evidence="1">
    <location>
        <begin position="1444"/>
        <end position="1455"/>
    </location>
</feature>
<reference evidence="2" key="1">
    <citation type="submission" date="2022-03" db="EMBL/GenBank/DDBJ databases">
        <title>Draft genome sequence of Aduncisulcus paluster, a free-living microaerophilic Fornicata.</title>
        <authorList>
            <person name="Yuyama I."/>
            <person name="Kume K."/>
            <person name="Tamura T."/>
            <person name="Inagaki Y."/>
            <person name="Hashimoto T."/>
        </authorList>
    </citation>
    <scope>NUCLEOTIDE SEQUENCE</scope>
    <source>
        <strain evidence="2">NY0171</strain>
    </source>
</reference>
<organism evidence="2 3">
    <name type="scientific">Aduncisulcus paluster</name>
    <dbReference type="NCBI Taxonomy" id="2918883"/>
    <lineage>
        <taxon>Eukaryota</taxon>
        <taxon>Metamonada</taxon>
        <taxon>Carpediemonas-like organisms</taxon>
        <taxon>Aduncisulcus</taxon>
    </lineage>
</organism>
<evidence type="ECO:0000313" key="2">
    <source>
        <dbReference type="EMBL" id="GKT21894.1"/>
    </source>
</evidence>
<evidence type="ECO:0000313" key="3">
    <source>
        <dbReference type="Proteomes" id="UP001057375"/>
    </source>
</evidence>
<name>A0ABQ5JY09_9EUKA</name>
<comment type="caution">
    <text evidence="2">The sequence shown here is derived from an EMBL/GenBank/DDBJ whole genome shotgun (WGS) entry which is preliminary data.</text>
</comment>
<feature type="non-terminal residue" evidence="2">
    <location>
        <position position="2347"/>
    </location>
</feature>
<evidence type="ECO:0000256" key="1">
    <source>
        <dbReference type="SAM" id="MobiDB-lite"/>
    </source>
</evidence>